<accession>A0A4Q8QLG4</accession>
<name>A0A4Q8QLG4_9FLAO</name>
<dbReference type="EMBL" id="SGIU01000001">
    <property type="protein sequence ID" value="TAI49683.1"/>
    <property type="molecule type" value="Genomic_DNA"/>
</dbReference>
<dbReference type="Proteomes" id="UP000291981">
    <property type="component" value="Unassembled WGS sequence"/>
</dbReference>
<keyword evidence="1" id="KW-0732">Signal</keyword>
<evidence type="ECO:0000313" key="3">
    <source>
        <dbReference type="Proteomes" id="UP000291981"/>
    </source>
</evidence>
<dbReference type="AlphaFoldDB" id="A0A4Q8QLG4"/>
<keyword evidence="3" id="KW-1185">Reference proteome</keyword>
<sequence>MNVVKQRFALLVVSLFAGALGMAQLGTSNFSGSNVDLDARGGNPTLDFIFQQFRNQKPKDNGLKIEGSAYFNEDFKKASIYSQDGLEGSLYVRYDGYSDEIQIKEHPSQEKIQALLPRKDIHCVLNGTKLSYNDFGDKKGNYVEGYLFTMVEADDIILFERRRKLFKEGKKPKTSFELEVPNRFVDDKELYIAKPNGDKLEITYLKPSKKEVIKLFEDNPEKAAKVKKFVSDKGLKVKSVEDVTQIFIYYNTL</sequence>
<dbReference type="OrthoDB" id="1432123at2"/>
<dbReference type="RefSeq" id="WP_130612041.1">
    <property type="nucleotide sequence ID" value="NZ_SGIU01000001.1"/>
</dbReference>
<proteinExistence type="predicted"/>
<feature type="chain" id="PRO_5020318063" description="Secreted protein" evidence="1">
    <location>
        <begin position="20"/>
        <end position="253"/>
    </location>
</feature>
<protein>
    <recommendedName>
        <fullName evidence="4">Secreted protein</fullName>
    </recommendedName>
</protein>
<evidence type="ECO:0000256" key="1">
    <source>
        <dbReference type="SAM" id="SignalP"/>
    </source>
</evidence>
<reference evidence="2 3" key="1">
    <citation type="submission" date="2019-02" db="EMBL/GenBank/DDBJ databases">
        <title>Draft genome sequence of Muricauda sp. 176CP4-71.</title>
        <authorList>
            <person name="Park J.-S."/>
        </authorList>
    </citation>
    <scope>NUCLEOTIDE SEQUENCE [LARGE SCALE GENOMIC DNA]</scope>
    <source>
        <strain evidence="2 3">176CP4-71</strain>
    </source>
</reference>
<organism evidence="2 3">
    <name type="scientific">Flagellimonas allohymeniacidonis</name>
    <dbReference type="NCBI Taxonomy" id="2517819"/>
    <lineage>
        <taxon>Bacteria</taxon>
        <taxon>Pseudomonadati</taxon>
        <taxon>Bacteroidota</taxon>
        <taxon>Flavobacteriia</taxon>
        <taxon>Flavobacteriales</taxon>
        <taxon>Flavobacteriaceae</taxon>
        <taxon>Flagellimonas</taxon>
    </lineage>
</organism>
<evidence type="ECO:0008006" key="4">
    <source>
        <dbReference type="Google" id="ProtNLM"/>
    </source>
</evidence>
<feature type="signal peptide" evidence="1">
    <location>
        <begin position="1"/>
        <end position="19"/>
    </location>
</feature>
<gene>
    <name evidence="2" type="ORF">EW142_07755</name>
</gene>
<comment type="caution">
    <text evidence="2">The sequence shown here is derived from an EMBL/GenBank/DDBJ whole genome shotgun (WGS) entry which is preliminary data.</text>
</comment>
<evidence type="ECO:0000313" key="2">
    <source>
        <dbReference type="EMBL" id="TAI49683.1"/>
    </source>
</evidence>